<organism evidence="1 2">
    <name type="scientific">Sporosarcina soli</name>
    <dbReference type="NCBI Taxonomy" id="334736"/>
    <lineage>
        <taxon>Bacteria</taxon>
        <taxon>Bacillati</taxon>
        <taxon>Bacillota</taxon>
        <taxon>Bacilli</taxon>
        <taxon>Bacillales</taxon>
        <taxon>Caryophanaceae</taxon>
        <taxon>Sporosarcina</taxon>
    </lineage>
</organism>
<proteinExistence type="predicted"/>
<comment type="caution">
    <text evidence="1">The sequence shown here is derived from an EMBL/GenBank/DDBJ whole genome shotgun (WGS) entry which is preliminary data.</text>
</comment>
<gene>
    <name evidence="1" type="ORF">ACFPRA_04715</name>
</gene>
<protein>
    <recommendedName>
        <fullName evidence="3">Serine kinase</fullName>
    </recommendedName>
</protein>
<dbReference type="EMBL" id="JBHSNO010000005">
    <property type="protein sequence ID" value="MFC5588172.1"/>
    <property type="molecule type" value="Genomic_DNA"/>
</dbReference>
<dbReference type="Proteomes" id="UP001596109">
    <property type="component" value="Unassembled WGS sequence"/>
</dbReference>
<name>A0ABW0TG78_9BACL</name>
<dbReference type="RefSeq" id="WP_381431250.1">
    <property type="nucleotide sequence ID" value="NZ_JBHSNO010000005.1"/>
</dbReference>
<sequence length="62" mass="6977">MKWFLAIPFLLLGSFLFSLTIDQMGNIGHIMMKLLGFGCIYMGDLIVKGKRGDKAIEKRANN</sequence>
<accession>A0ABW0TG78</accession>
<evidence type="ECO:0008006" key="3">
    <source>
        <dbReference type="Google" id="ProtNLM"/>
    </source>
</evidence>
<evidence type="ECO:0000313" key="1">
    <source>
        <dbReference type="EMBL" id="MFC5588172.1"/>
    </source>
</evidence>
<evidence type="ECO:0000313" key="2">
    <source>
        <dbReference type="Proteomes" id="UP001596109"/>
    </source>
</evidence>
<keyword evidence="2" id="KW-1185">Reference proteome</keyword>
<reference evidence="2" key="1">
    <citation type="journal article" date="2019" name="Int. J. Syst. Evol. Microbiol.">
        <title>The Global Catalogue of Microorganisms (GCM) 10K type strain sequencing project: providing services to taxonomists for standard genome sequencing and annotation.</title>
        <authorList>
            <consortium name="The Broad Institute Genomics Platform"/>
            <consortium name="The Broad Institute Genome Sequencing Center for Infectious Disease"/>
            <person name="Wu L."/>
            <person name="Ma J."/>
        </authorList>
    </citation>
    <scope>NUCLEOTIDE SEQUENCE [LARGE SCALE GENOMIC DNA]</scope>
    <source>
        <strain evidence="2">CGMCC 4.1434</strain>
    </source>
</reference>